<dbReference type="PANTHER" id="PTHR11014:SF63">
    <property type="entry name" value="METALLOPEPTIDASE, PUTATIVE (AFU_ORTHOLOGUE AFUA_6G09600)-RELATED"/>
    <property type="match status" value="1"/>
</dbReference>
<organism evidence="3 4">
    <name type="scientific">Xylaria grammica</name>
    <dbReference type="NCBI Taxonomy" id="363999"/>
    <lineage>
        <taxon>Eukaryota</taxon>
        <taxon>Fungi</taxon>
        <taxon>Dikarya</taxon>
        <taxon>Ascomycota</taxon>
        <taxon>Pezizomycotina</taxon>
        <taxon>Sordariomycetes</taxon>
        <taxon>Xylariomycetidae</taxon>
        <taxon>Xylariales</taxon>
        <taxon>Xylariaceae</taxon>
        <taxon>Xylaria</taxon>
    </lineage>
</organism>
<feature type="binding site" evidence="2">
    <location>
        <position position="205"/>
    </location>
    <ligand>
        <name>Mn(2+)</name>
        <dbReference type="ChEBI" id="CHEBI:29035"/>
        <label>2</label>
    </ligand>
</feature>
<comment type="caution">
    <text evidence="3">The sequence shown here is derived from an EMBL/GenBank/DDBJ whole genome shotgun (WGS) entry which is preliminary data.</text>
</comment>
<sequence>MLTQIGIAAAFGDNSEEPLTVDQLSHRPNVDVLRSIIDKYRPDLAVYEEFYRQVHQDPEVSGMELNTAAVVARHLRKLEFEVHTGIGGHGVAAVFHNGQGKTILMRAELDALPILEETDLPYKSTKRMVDRYGNERPVMHACGHDMNMASLLGTSALLKAAAREWSGTLVIIFQPDEEETGGAQAMVDDGLYTKVPVPDIMLGQHVVPSKSGTVAIRSGPVLVAADSANVRITGGPCPGVNPQQCVDPIPVAIKIISQLEYEVRKDVGPHEDFTVACWGFHAGIPGNDYVAYAEFSLDIKTVKHTVREMAHQTIKRSIIDGCAAAKTPREPVVNFTVRAPLTTNDPSVSEAVGRVFAGYFEANAVEMRFTRACEDFSTLGKKHSVPYAYWNFGGSQATEGPVPTNHSPFFAPAIQPTLQTGTNAMALAALSFLVM</sequence>
<dbReference type="GO" id="GO:0046872">
    <property type="term" value="F:metal ion binding"/>
    <property type="evidence" value="ECO:0007669"/>
    <property type="project" value="UniProtKB-KW"/>
</dbReference>
<accession>A0A439CN90</accession>
<evidence type="ECO:0000256" key="2">
    <source>
        <dbReference type="PIRSR" id="PIRSR005962-1"/>
    </source>
</evidence>
<dbReference type="Proteomes" id="UP000286045">
    <property type="component" value="Unassembled WGS sequence"/>
</dbReference>
<dbReference type="InterPro" id="IPR017439">
    <property type="entry name" value="Amidohydrolase"/>
</dbReference>
<dbReference type="EMBL" id="RYZI01000736">
    <property type="protein sequence ID" value="RWA03631.1"/>
    <property type="molecule type" value="Genomic_DNA"/>
</dbReference>
<name>A0A439CN90_9PEZI</name>
<dbReference type="Gene3D" id="3.30.70.360">
    <property type="match status" value="1"/>
</dbReference>
<feature type="binding site" evidence="2">
    <location>
        <position position="144"/>
    </location>
    <ligand>
        <name>Mn(2+)</name>
        <dbReference type="ChEBI" id="CHEBI:29035"/>
        <label>2</label>
    </ligand>
</feature>
<dbReference type="Gene3D" id="3.40.630.10">
    <property type="entry name" value="Zn peptidases"/>
    <property type="match status" value="1"/>
</dbReference>
<dbReference type="SUPFAM" id="SSF53187">
    <property type="entry name" value="Zn-dependent exopeptidases"/>
    <property type="match status" value="1"/>
</dbReference>
<dbReference type="PIRSF" id="PIRSF005962">
    <property type="entry name" value="Pept_M20D_amidohydro"/>
    <property type="match status" value="1"/>
</dbReference>
<dbReference type="NCBIfam" id="TIGR01891">
    <property type="entry name" value="amidohydrolases"/>
    <property type="match status" value="1"/>
</dbReference>
<dbReference type="PANTHER" id="PTHR11014">
    <property type="entry name" value="PEPTIDASE M20 FAMILY MEMBER"/>
    <property type="match status" value="1"/>
</dbReference>
<keyword evidence="4" id="KW-1185">Reference proteome</keyword>
<proteinExistence type="inferred from homology"/>
<comment type="cofactor">
    <cofactor evidence="2">
        <name>Mn(2+)</name>
        <dbReference type="ChEBI" id="CHEBI:29035"/>
    </cofactor>
    <text evidence="2">The Mn(2+) ion enhances activity.</text>
</comment>
<dbReference type="SUPFAM" id="SSF55031">
    <property type="entry name" value="Bacterial exopeptidase dimerisation domain"/>
    <property type="match status" value="1"/>
</dbReference>
<reference evidence="3 4" key="1">
    <citation type="submission" date="2018-12" db="EMBL/GenBank/DDBJ databases">
        <title>Draft genome sequence of Xylaria grammica IHI A82.</title>
        <authorList>
            <person name="Buettner E."/>
            <person name="Kellner H."/>
        </authorList>
    </citation>
    <scope>NUCLEOTIDE SEQUENCE [LARGE SCALE GENOMIC DNA]</scope>
    <source>
        <strain evidence="3 4">IHI A82</strain>
    </source>
</reference>
<evidence type="ECO:0008006" key="5">
    <source>
        <dbReference type="Google" id="ProtNLM"/>
    </source>
</evidence>
<protein>
    <recommendedName>
        <fullName evidence="5">Peptidase M20 dimerisation domain-containing protein</fullName>
    </recommendedName>
</protein>
<comment type="similarity">
    <text evidence="1">Belongs to the peptidase M20A family.</text>
</comment>
<evidence type="ECO:0000256" key="1">
    <source>
        <dbReference type="ARBA" id="ARBA00006247"/>
    </source>
</evidence>
<evidence type="ECO:0000313" key="4">
    <source>
        <dbReference type="Proteomes" id="UP000286045"/>
    </source>
</evidence>
<gene>
    <name evidence="3" type="ORF">EKO27_g11476</name>
</gene>
<evidence type="ECO:0000313" key="3">
    <source>
        <dbReference type="EMBL" id="RWA03631.1"/>
    </source>
</evidence>
<dbReference type="GO" id="GO:0016787">
    <property type="term" value="F:hydrolase activity"/>
    <property type="evidence" value="ECO:0007669"/>
    <property type="project" value="InterPro"/>
</dbReference>
<dbReference type="InterPro" id="IPR036264">
    <property type="entry name" value="Bact_exopeptidase_dim_dom"/>
</dbReference>
<keyword evidence="2" id="KW-0464">Manganese</keyword>
<keyword evidence="2" id="KW-0479">Metal-binding</keyword>
<dbReference type="STRING" id="363999.A0A439CN90"/>
<dbReference type="AlphaFoldDB" id="A0A439CN90"/>
<feature type="binding site" evidence="2">
    <location>
        <position position="142"/>
    </location>
    <ligand>
        <name>Mn(2+)</name>
        <dbReference type="ChEBI" id="CHEBI:29035"/>
        <label>2</label>
    </ligand>
</feature>
<dbReference type="Pfam" id="PF01546">
    <property type="entry name" value="Peptidase_M20"/>
    <property type="match status" value="1"/>
</dbReference>
<dbReference type="InterPro" id="IPR002933">
    <property type="entry name" value="Peptidase_M20"/>
</dbReference>
<feature type="binding site" evidence="2">
    <location>
        <position position="406"/>
    </location>
    <ligand>
        <name>Mn(2+)</name>
        <dbReference type="ChEBI" id="CHEBI:29035"/>
        <label>2</label>
    </ligand>
</feature>
<feature type="binding site" evidence="2">
    <location>
        <position position="178"/>
    </location>
    <ligand>
        <name>Mn(2+)</name>
        <dbReference type="ChEBI" id="CHEBI:29035"/>
        <label>2</label>
    </ligand>
</feature>